<dbReference type="Proteomes" id="UP000319825">
    <property type="component" value="Unassembled WGS sequence"/>
</dbReference>
<dbReference type="OrthoDB" id="3411476at2"/>
<comment type="caution">
    <text evidence="2">The sequence shown here is derived from an EMBL/GenBank/DDBJ whole genome shotgun (WGS) entry which is preliminary data.</text>
</comment>
<protein>
    <submittedName>
        <fullName evidence="2">Uncharacterized protein</fullName>
    </submittedName>
</protein>
<feature type="region of interest" description="Disordered" evidence="1">
    <location>
        <begin position="587"/>
        <end position="625"/>
    </location>
</feature>
<evidence type="ECO:0000256" key="1">
    <source>
        <dbReference type="SAM" id="MobiDB-lite"/>
    </source>
</evidence>
<keyword evidence="3" id="KW-1185">Reference proteome</keyword>
<feature type="compositionally biased region" description="Polar residues" evidence="1">
    <location>
        <begin position="601"/>
        <end position="615"/>
    </location>
</feature>
<dbReference type="EMBL" id="VLKE01000001">
    <property type="protein sequence ID" value="TWH69959.1"/>
    <property type="molecule type" value="Genomic_DNA"/>
</dbReference>
<gene>
    <name evidence="2" type="ORF">JD77_04977</name>
</gene>
<name>A0A562IG15_MICOL</name>
<sequence>MAAAFPTLELSGSLLQALEAFTGMRVSRAKLPLLWDDIGTLEALAHRVRTVLGPLLEQTVRAVRQAGEGEAFDRFVAQTAPFVRKMAETADLMLAVVDAEKKFFVETEVGKRTALAMFNFMIAEFAVAAAMWFWNPVGAAAHIAQTRTIIQAILRSALVRSAASGTAMQMLFMPGSALLAEVSMMTGGLQPGVNWSTVGKQAAFAGAAAFLGTVGGPALGKVAGAVAGAVGKLGVSDATKHLLTDVLSRPVTETLGEGLFGIGAGLMVDGYYDFEQNLGADLGSGAISGAGGSAAALAGAAAGRAVHLPRVQVPHIAFTADGKPVMPVGPTPVGGDMSTGYQAGVDDPKPAVTGAQAPPPPPVPLLPASNLPTPKLDLPAPKLDLSVPSWSVSNLSMPAAPVPEWVAAAGGPVVEQWHGFQQDLADRYGGLLAGTGQARQFLAGLPVPVEQVFTEWADARQGDPAVPVFLSQVGLPATALTGQFLFGVRDRAVARVTETLAGQVPAGGQVPAAVRPEQVVAALPGEFDRQALRSIAHLAVGHHVDQYFTTGAPATAPLPGGVVPPGGVIPPGGAGVPGLLVCRGVPGRRRHRRRSCAPRSSGTCGPTWSGASPRSSAPPHYPPHH</sequence>
<reference evidence="2 3" key="1">
    <citation type="submission" date="2019-07" db="EMBL/GenBank/DDBJ databases">
        <title>R&amp;d 2014.</title>
        <authorList>
            <person name="Klenk H.-P."/>
        </authorList>
    </citation>
    <scope>NUCLEOTIDE SEQUENCE [LARGE SCALE GENOMIC DNA]</scope>
    <source>
        <strain evidence="2 3">DSM 43868</strain>
    </source>
</reference>
<evidence type="ECO:0000313" key="2">
    <source>
        <dbReference type="EMBL" id="TWH69959.1"/>
    </source>
</evidence>
<proteinExistence type="predicted"/>
<dbReference type="AlphaFoldDB" id="A0A562IG15"/>
<feature type="compositionally biased region" description="Basic residues" evidence="1">
    <location>
        <begin position="587"/>
        <end position="596"/>
    </location>
</feature>
<organism evidence="2 3">
    <name type="scientific">Micromonospora olivasterospora</name>
    <dbReference type="NCBI Taxonomy" id="1880"/>
    <lineage>
        <taxon>Bacteria</taxon>
        <taxon>Bacillati</taxon>
        <taxon>Actinomycetota</taxon>
        <taxon>Actinomycetes</taxon>
        <taxon>Micromonosporales</taxon>
        <taxon>Micromonosporaceae</taxon>
        <taxon>Micromonospora</taxon>
    </lineage>
</organism>
<evidence type="ECO:0000313" key="3">
    <source>
        <dbReference type="Proteomes" id="UP000319825"/>
    </source>
</evidence>
<accession>A0A562IG15</accession>